<protein>
    <recommendedName>
        <fullName evidence="4">Retrotransposon gag domain-containing protein</fullName>
    </recommendedName>
</protein>
<evidence type="ECO:0000313" key="3">
    <source>
        <dbReference type="Proteomes" id="UP000287651"/>
    </source>
</evidence>
<proteinExistence type="predicted"/>
<dbReference type="Proteomes" id="UP000287651">
    <property type="component" value="Unassembled WGS sequence"/>
</dbReference>
<comment type="caution">
    <text evidence="2">The sequence shown here is derived from an EMBL/GenBank/DDBJ whole genome shotgun (WGS) entry which is preliminary data.</text>
</comment>
<dbReference type="EMBL" id="AMZH03007831">
    <property type="protein sequence ID" value="RRT60346.1"/>
    <property type="molecule type" value="Genomic_DNA"/>
</dbReference>
<evidence type="ECO:0000256" key="1">
    <source>
        <dbReference type="SAM" id="MobiDB-lite"/>
    </source>
</evidence>
<feature type="region of interest" description="Disordered" evidence="1">
    <location>
        <begin position="36"/>
        <end position="58"/>
    </location>
</feature>
<name>A0A426Z8R4_ENSVE</name>
<gene>
    <name evidence="2" type="ORF">B296_00026785</name>
</gene>
<dbReference type="AlphaFoldDB" id="A0A426Z8R4"/>
<evidence type="ECO:0008006" key="4">
    <source>
        <dbReference type="Google" id="ProtNLM"/>
    </source>
</evidence>
<sequence>MEAQLEAFEIKIENHLQETLNNFKKSILESFSKLQTKRSSSHMLNQSGDTRKRNQELDTSYPRMKVKFPRWKDGDLTSWISWAKKFFHFHRTLEESNVKIALNQLNGDVIQWHN</sequence>
<reference evidence="2 3" key="1">
    <citation type="journal article" date="2014" name="Agronomy (Basel)">
        <title>A Draft Genome Sequence for Ensete ventricosum, the Drought-Tolerant Tree Against Hunger.</title>
        <authorList>
            <person name="Harrison J."/>
            <person name="Moore K.A."/>
            <person name="Paszkiewicz K."/>
            <person name="Jones T."/>
            <person name="Grant M."/>
            <person name="Ambacheew D."/>
            <person name="Muzemil S."/>
            <person name="Studholme D.J."/>
        </authorList>
    </citation>
    <scope>NUCLEOTIDE SEQUENCE [LARGE SCALE GENOMIC DNA]</scope>
</reference>
<organism evidence="2 3">
    <name type="scientific">Ensete ventricosum</name>
    <name type="common">Abyssinian banana</name>
    <name type="synonym">Musa ensete</name>
    <dbReference type="NCBI Taxonomy" id="4639"/>
    <lineage>
        <taxon>Eukaryota</taxon>
        <taxon>Viridiplantae</taxon>
        <taxon>Streptophyta</taxon>
        <taxon>Embryophyta</taxon>
        <taxon>Tracheophyta</taxon>
        <taxon>Spermatophyta</taxon>
        <taxon>Magnoliopsida</taxon>
        <taxon>Liliopsida</taxon>
        <taxon>Zingiberales</taxon>
        <taxon>Musaceae</taxon>
        <taxon>Ensete</taxon>
    </lineage>
</organism>
<accession>A0A426Z8R4</accession>
<evidence type="ECO:0000313" key="2">
    <source>
        <dbReference type="EMBL" id="RRT60346.1"/>
    </source>
</evidence>